<dbReference type="STRING" id="417292.SAMN05421806_101320"/>
<sequence>MVAAGVLLAAGCSSGSSGDGDWLRGLQSAEATPDEKEPPPSPSTTPPLTDSEYTALLGDTADPLNEALRTLQKARSDEAVDGALTAAADAAVQAQSTLTEADAPERITAEHSSYATALGALAADLGTARQGRDDGALCTGTAATARFGSGKSLKALRDAARALDDNGYPTGLALPAFPKETDRRLKNGKFVKDGSRGGRGVLKIDGAATDAVVTLARGGKAVFSVYVRKNSKAQVQRVSDGDYTIYFTAGSDWNGKARTFNRNCSFDKFEKKARFTTRTSATQITYTIFTIGLKTSLTGNSPVTPVDPGELPK</sequence>
<proteinExistence type="predicted"/>
<reference evidence="2 3" key="1">
    <citation type="submission" date="2016-10" db="EMBL/GenBank/DDBJ databases">
        <authorList>
            <person name="de Groot N.N."/>
        </authorList>
    </citation>
    <scope>NUCLEOTIDE SEQUENCE [LARGE SCALE GENOMIC DNA]</scope>
    <source>
        <strain evidence="2 3">CGMCC 4.5727</strain>
    </source>
</reference>
<dbReference type="AlphaFoldDB" id="A0A1G8TKJ6"/>
<dbReference type="Proteomes" id="UP000199155">
    <property type="component" value="Unassembled WGS sequence"/>
</dbReference>
<name>A0A1G8TKJ6_9ACTN</name>
<gene>
    <name evidence="2" type="ORF">SAMN05421806_101320</name>
</gene>
<evidence type="ECO:0000313" key="2">
    <source>
        <dbReference type="EMBL" id="SDJ41973.1"/>
    </source>
</evidence>
<accession>A0A1G8TKJ6</accession>
<evidence type="ECO:0000256" key="1">
    <source>
        <dbReference type="SAM" id="MobiDB-lite"/>
    </source>
</evidence>
<feature type="region of interest" description="Disordered" evidence="1">
    <location>
        <begin position="13"/>
        <end position="51"/>
    </location>
</feature>
<feature type="compositionally biased region" description="Low complexity" evidence="1">
    <location>
        <begin position="13"/>
        <end position="26"/>
    </location>
</feature>
<keyword evidence="3" id="KW-1185">Reference proteome</keyword>
<evidence type="ECO:0000313" key="3">
    <source>
        <dbReference type="Proteomes" id="UP000199155"/>
    </source>
</evidence>
<organism evidence="2 3">
    <name type="scientific">Streptomyces indicus</name>
    <dbReference type="NCBI Taxonomy" id="417292"/>
    <lineage>
        <taxon>Bacteria</taxon>
        <taxon>Bacillati</taxon>
        <taxon>Actinomycetota</taxon>
        <taxon>Actinomycetes</taxon>
        <taxon>Kitasatosporales</taxon>
        <taxon>Streptomycetaceae</taxon>
        <taxon>Streptomyces</taxon>
    </lineage>
</organism>
<protein>
    <submittedName>
        <fullName evidence="2">Uncharacterized protein</fullName>
    </submittedName>
</protein>
<dbReference type="EMBL" id="FNFF01000001">
    <property type="protein sequence ID" value="SDJ41973.1"/>
    <property type="molecule type" value="Genomic_DNA"/>
</dbReference>